<comment type="caution">
    <text evidence="2">The sequence shown here is derived from an EMBL/GenBank/DDBJ whole genome shotgun (WGS) entry which is preliminary data.</text>
</comment>
<dbReference type="GO" id="GO:0016799">
    <property type="term" value="F:hydrolase activity, hydrolyzing N-glycosyl compounds"/>
    <property type="evidence" value="ECO:0007669"/>
    <property type="project" value="InterPro"/>
</dbReference>
<feature type="compositionally biased region" description="Low complexity" evidence="1">
    <location>
        <begin position="1"/>
        <end position="15"/>
    </location>
</feature>
<dbReference type="AlphaFoldDB" id="A0A3D8QI44"/>
<sequence>MARVNSNASSKSKSSVGRKEGLGADYNATSSNNRYNLRGNRTISAMANKMKGFLNGASSPAEPHSLAPPKGLSDEQGSIYDQLAEVVKSRNENNIAPPQIVVITDLAKDLDDLVAMLVLSELHYLHIIELKGFVANLMPAEKRARFGRGALDLLGLQNIPIARGTEGSLEFFEEHEYEFKCDFMADKDVSENWYDLLPRLYEDAAKQDQEIKLLLISSLRDIYFFSRTREDLLKKVTKEIVIQGGYFVDGENKLKATPNVANNKWDSLSSRNFHTWMQDNDIHSTVFTKIAAYETPLTSDFFHELEETGHPIGRYLRGVQLMQDRKFWEAASSPDESKRFARNMDTEWFLKEKSSWYDSHGPEDTKPVGDEIIPYLTKVIIYDAIAAVGTIGDDALKKLQVLQDVSDEAAKHRIYGIEASDKEPRNSGVHGDKMILVIKALIKGALLRTRVSPS</sequence>
<dbReference type="InterPro" id="IPR036452">
    <property type="entry name" value="Ribo_hydro-like"/>
</dbReference>
<evidence type="ECO:0000256" key="1">
    <source>
        <dbReference type="SAM" id="MobiDB-lite"/>
    </source>
</evidence>
<gene>
    <name evidence="2" type="ORF">BP5796_11299</name>
</gene>
<reference evidence="2 3" key="1">
    <citation type="journal article" date="2018" name="IMA Fungus">
        <title>IMA Genome-F 9: Draft genome sequence of Annulohypoxylon stygium, Aspergillus mulundensis, Berkeleyomyces basicola (syn. Thielaviopsis basicola), Ceratocystis smalleyi, two Cercospora beticola strains, Coleophoma cylindrospora, Fusarium fracticaudum, Phialophora cf. hyalina, and Morchella septimelata.</title>
        <authorList>
            <person name="Wingfield B.D."/>
            <person name="Bills G.F."/>
            <person name="Dong Y."/>
            <person name="Huang W."/>
            <person name="Nel W.J."/>
            <person name="Swalarsk-Parry B.S."/>
            <person name="Vaghefi N."/>
            <person name="Wilken P.M."/>
            <person name="An Z."/>
            <person name="de Beer Z.W."/>
            <person name="De Vos L."/>
            <person name="Chen L."/>
            <person name="Duong T.A."/>
            <person name="Gao Y."/>
            <person name="Hammerbacher A."/>
            <person name="Kikkert J.R."/>
            <person name="Li Y."/>
            <person name="Li H."/>
            <person name="Li K."/>
            <person name="Li Q."/>
            <person name="Liu X."/>
            <person name="Ma X."/>
            <person name="Naidoo K."/>
            <person name="Pethybridge S.J."/>
            <person name="Sun J."/>
            <person name="Steenkamp E.T."/>
            <person name="van der Nest M.A."/>
            <person name="van Wyk S."/>
            <person name="Wingfield M.J."/>
            <person name="Xiong C."/>
            <person name="Yue Q."/>
            <person name="Zhang X."/>
        </authorList>
    </citation>
    <scope>NUCLEOTIDE SEQUENCE [LARGE SCALE GENOMIC DNA]</scope>
    <source>
        <strain evidence="2 3">BP5796</strain>
    </source>
</reference>
<dbReference type="OrthoDB" id="2564527at2759"/>
<evidence type="ECO:0008006" key="4">
    <source>
        <dbReference type="Google" id="ProtNLM"/>
    </source>
</evidence>
<protein>
    <recommendedName>
        <fullName evidence="4">Inosine/uridine-preferring nucleoside hydrolase domain-containing protein</fullName>
    </recommendedName>
</protein>
<dbReference type="SUPFAM" id="SSF53590">
    <property type="entry name" value="Nucleoside hydrolase"/>
    <property type="match status" value="1"/>
</dbReference>
<dbReference type="Proteomes" id="UP000256328">
    <property type="component" value="Unassembled WGS sequence"/>
</dbReference>
<keyword evidence="3" id="KW-1185">Reference proteome</keyword>
<evidence type="ECO:0000313" key="3">
    <source>
        <dbReference type="Proteomes" id="UP000256328"/>
    </source>
</evidence>
<name>A0A3D8QI44_9HELO</name>
<accession>A0A3D8QI44</accession>
<feature type="region of interest" description="Disordered" evidence="1">
    <location>
        <begin position="1"/>
        <end position="35"/>
    </location>
</feature>
<dbReference type="EMBL" id="PDLN01000018">
    <property type="protein sequence ID" value="RDW61407.1"/>
    <property type="molecule type" value="Genomic_DNA"/>
</dbReference>
<proteinExistence type="predicted"/>
<organism evidence="2 3">
    <name type="scientific">Coleophoma crateriformis</name>
    <dbReference type="NCBI Taxonomy" id="565419"/>
    <lineage>
        <taxon>Eukaryota</taxon>
        <taxon>Fungi</taxon>
        <taxon>Dikarya</taxon>
        <taxon>Ascomycota</taxon>
        <taxon>Pezizomycotina</taxon>
        <taxon>Leotiomycetes</taxon>
        <taxon>Helotiales</taxon>
        <taxon>Dermateaceae</taxon>
        <taxon>Coleophoma</taxon>
    </lineage>
</organism>
<dbReference type="Gene3D" id="3.90.245.10">
    <property type="entry name" value="Ribonucleoside hydrolase-like"/>
    <property type="match status" value="1"/>
</dbReference>
<evidence type="ECO:0000313" key="2">
    <source>
        <dbReference type="EMBL" id="RDW61407.1"/>
    </source>
</evidence>